<dbReference type="OrthoDB" id="6500479at2"/>
<comment type="caution">
    <text evidence="1">The sequence shown here is derived from an EMBL/GenBank/DDBJ whole genome shotgun (WGS) entry which is preliminary data.</text>
</comment>
<evidence type="ECO:0000313" key="2">
    <source>
        <dbReference type="Proteomes" id="UP000250369"/>
    </source>
</evidence>
<sequence length="564" mass="61713">MSNGLHEPRSTKRIVRIESVADLREYEGNTDGEVIELVSYYADWLPNSTPPAGGGMFARLTDGERADNGGTIIAVTGSSTRWVRMNVSELDPVEFGAKADGIINDRAAIESTLAALNSDVKVVDFKGRNYYLGTVDLNEQPVFQINSKDGVRLMGMPRMHVTNQLTDYLGYSPIFEFIDCNDIYAECHAVSDSFDPASPHGPVAVQLKSASKSVAGARIIAKVTRGLAALQTVRMTNTKTRRQSADPTWKSIEYSVEADDSEYGVRFISSGDDAHGVIRTNQVSRSYFVVGVSNHTAVVNSLNQRYFMDVLIKAYFDDVTNIHVILNQQSSNGAEWPVSIEHQNDTDDTTIKNITLDLNIIDRINVRAYTREFVCVGRSLTLAGANRATTNCVTDEITIRGHIEQHLHSDLLTLPSITNSGGLIHLDMFSTLNDTQGFTICRGSSRSGKVQGDLTAKPARISLRDLRPDGLEVAVDIFMKADNADLGAANSFRIRENLLLTLADDGSGAVIDVQHVNSRHRGTGAIPTVTYSIHDGELHVLGSEYTRANAEMTVKMEIIGGRVV</sequence>
<dbReference type="RefSeq" id="WP_113031313.1">
    <property type="nucleotide sequence ID" value="NZ_QMFB01000006.1"/>
</dbReference>
<organism evidence="1 2">
    <name type="scientific">Paenibacillus contaminans</name>
    <dbReference type="NCBI Taxonomy" id="450362"/>
    <lineage>
        <taxon>Bacteria</taxon>
        <taxon>Bacillati</taxon>
        <taxon>Bacillota</taxon>
        <taxon>Bacilli</taxon>
        <taxon>Bacillales</taxon>
        <taxon>Paenibacillaceae</taxon>
        <taxon>Paenibacillus</taxon>
    </lineage>
</organism>
<evidence type="ECO:0000313" key="1">
    <source>
        <dbReference type="EMBL" id="RAV21033.1"/>
    </source>
</evidence>
<dbReference type="EMBL" id="QMFB01000006">
    <property type="protein sequence ID" value="RAV21033.1"/>
    <property type="molecule type" value="Genomic_DNA"/>
</dbReference>
<keyword evidence="2" id="KW-1185">Reference proteome</keyword>
<gene>
    <name evidence="1" type="ORF">DQG23_13195</name>
</gene>
<dbReference type="Proteomes" id="UP000250369">
    <property type="component" value="Unassembled WGS sequence"/>
</dbReference>
<proteinExistence type="predicted"/>
<protein>
    <submittedName>
        <fullName evidence="1">Uncharacterized protein</fullName>
    </submittedName>
</protein>
<reference evidence="1 2" key="1">
    <citation type="journal article" date="2009" name="Int. J. Syst. Evol. Microbiol.">
        <title>Paenibacillus contaminans sp. nov., isolated from a contaminated laboratory plate.</title>
        <authorList>
            <person name="Chou J.H."/>
            <person name="Lee J.H."/>
            <person name="Lin M.C."/>
            <person name="Chang P.S."/>
            <person name="Arun A.B."/>
            <person name="Young C.C."/>
            <person name="Chen W.M."/>
        </authorList>
    </citation>
    <scope>NUCLEOTIDE SEQUENCE [LARGE SCALE GENOMIC DNA]</scope>
    <source>
        <strain evidence="1 2">CKOBP-6</strain>
    </source>
</reference>
<name>A0A329MQK3_9BACL</name>
<accession>A0A329MQK3</accession>
<dbReference type="AlphaFoldDB" id="A0A329MQK3"/>